<keyword evidence="2" id="KW-0805">Transcription regulation</keyword>
<dbReference type="GO" id="GO:0006325">
    <property type="term" value="P:chromatin organization"/>
    <property type="evidence" value="ECO:0007669"/>
    <property type="project" value="UniProtKB-KW"/>
</dbReference>
<dbReference type="OrthoDB" id="338531at2759"/>
<reference evidence="7 8" key="1">
    <citation type="journal article" date="2015" name="Sci. Rep.">
        <title>Genome of the facultative scuticociliatosis pathogen Pseudocohnilembus persalinus provides insight into its virulence through horizontal gene transfer.</title>
        <authorList>
            <person name="Xiong J."/>
            <person name="Wang G."/>
            <person name="Cheng J."/>
            <person name="Tian M."/>
            <person name="Pan X."/>
            <person name="Warren A."/>
            <person name="Jiang C."/>
            <person name="Yuan D."/>
            <person name="Miao W."/>
        </authorList>
    </citation>
    <scope>NUCLEOTIDE SEQUENCE [LARGE SCALE GENOMIC DNA]</scope>
    <source>
        <strain evidence="7">36N120E</strain>
    </source>
</reference>
<protein>
    <submittedName>
        <fullName evidence="7">Armadillo-type fold</fullName>
    </submittedName>
</protein>
<evidence type="ECO:0000259" key="6">
    <source>
        <dbReference type="PROSITE" id="PS51011"/>
    </source>
</evidence>
<dbReference type="Pfam" id="PF01388">
    <property type="entry name" value="ARID"/>
    <property type="match status" value="1"/>
</dbReference>
<evidence type="ECO:0000256" key="4">
    <source>
        <dbReference type="ARBA" id="ARBA00023242"/>
    </source>
</evidence>
<evidence type="ECO:0000256" key="5">
    <source>
        <dbReference type="SAM" id="MobiDB-lite"/>
    </source>
</evidence>
<dbReference type="SUPFAM" id="SSF46774">
    <property type="entry name" value="ARID-like"/>
    <property type="match status" value="1"/>
</dbReference>
<dbReference type="PANTHER" id="PTHR22970">
    <property type="entry name" value="AT-RICH INTERACTIVE DOMAIN-CONTAINING PROTEIN 2"/>
    <property type="match status" value="1"/>
</dbReference>
<dbReference type="SMART" id="SM00501">
    <property type="entry name" value="BRIGHT"/>
    <property type="match status" value="1"/>
</dbReference>
<dbReference type="EMBL" id="LDAU01000065">
    <property type="protein sequence ID" value="KRX08359.1"/>
    <property type="molecule type" value="Genomic_DNA"/>
</dbReference>
<gene>
    <name evidence="7" type="ORF">PPERSA_03353</name>
</gene>
<dbReference type="InterPro" id="IPR011989">
    <property type="entry name" value="ARM-like"/>
</dbReference>
<keyword evidence="4" id="KW-0539">Nucleus</keyword>
<evidence type="ECO:0000313" key="8">
    <source>
        <dbReference type="Proteomes" id="UP000054937"/>
    </source>
</evidence>
<dbReference type="PANTHER" id="PTHR22970:SF14">
    <property type="entry name" value="AT-RICH INTERACTIVE DOMAIN-CONTAINING PROTEIN 2"/>
    <property type="match status" value="1"/>
</dbReference>
<dbReference type="InParanoid" id="A0A0V0R1E8"/>
<dbReference type="GO" id="GO:0003677">
    <property type="term" value="F:DNA binding"/>
    <property type="evidence" value="ECO:0007669"/>
    <property type="project" value="InterPro"/>
</dbReference>
<keyword evidence="3" id="KW-0804">Transcription</keyword>
<keyword evidence="8" id="KW-1185">Reference proteome</keyword>
<dbReference type="FunCoup" id="A0A0V0R1E8">
    <property type="interactions" value="17"/>
</dbReference>
<evidence type="ECO:0000256" key="2">
    <source>
        <dbReference type="ARBA" id="ARBA00023015"/>
    </source>
</evidence>
<dbReference type="PROSITE" id="PS51011">
    <property type="entry name" value="ARID"/>
    <property type="match status" value="1"/>
</dbReference>
<dbReference type="InterPro" id="IPR001606">
    <property type="entry name" value="ARID_dom"/>
</dbReference>
<dbReference type="InterPro" id="IPR052406">
    <property type="entry name" value="Chromatin_Remodeling_Comp"/>
</dbReference>
<organism evidence="7 8">
    <name type="scientific">Pseudocohnilembus persalinus</name>
    <name type="common">Ciliate</name>
    <dbReference type="NCBI Taxonomy" id="266149"/>
    <lineage>
        <taxon>Eukaryota</taxon>
        <taxon>Sar</taxon>
        <taxon>Alveolata</taxon>
        <taxon>Ciliophora</taxon>
        <taxon>Intramacronucleata</taxon>
        <taxon>Oligohymenophorea</taxon>
        <taxon>Scuticociliatia</taxon>
        <taxon>Philasterida</taxon>
        <taxon>Pseudocohnilembidae</taxon>
        <taxon>Pseudocohnilembus</taxon>
    </lineage>
</organism>
<evidence type="ECO:0000256" key="3">
    <source>
        <dbReference type="ARBA" id="ARBA00023163"/>
    </source>
</evidence>
<dbReference type="SMART" id="SM01014">
    <property type="entry name" value="ARID"/>
    <property type="match status" value="1"/>
</dbReference>
<evidence type="ECO:0000256" key="1">
    <source>
        <dbReference type="ARBA" id="ARBA00022853"/>
    </source>
</evidence>
<dbReference type="InterPro" id="IPR036431">
    <property type="entry name" value="ARID_dom_sf"/>
</dbReference>
<dbReference type="OMA" id="IMLAFES"/>
<feature type="domain" description="ARID" evidence="6">
    <location>
        <begin position="1"/>
        <end position="69"/>
    </location>
</feature>
<dbReference type="SUPFAM" id="SSF48371">
    <property type="entry name" value="ARM repeat"/>
    <property type="match status" value="1"/>
</dbReference>
<name>A0A0V0R1E8_PSEPJ</name>
<feature type="compositionally biased region" description="Polar residues" evidence="5">
    <location>
        <begin position="87"/>
        <end position="96"/>
    </location>
</feature>
<dbReference type="Gene3D" id="1.25.10.10">
    <property type="entry name" value="Leucine-rich Repeat Variant"/>
    <property type="match status" value="1"/>
</dbReference>
<dbReference type="InterPro" id="IPR016024">
    <property type="entry name" value="ARM-type_fold"/>
</dbReference>
<keyword evidence="1" id="KW-0156">Chromatin regulator</keyword>
<dbReference type="CDD" id="cd16100">
    <property type="entry name" value="ARID"/>
    <property type="match status" value="1"/>
</dbReference>
<dbReference type="Gene3D" id="1.10.150.60">
    <property type="entry name" value="ARID DNA-binding domain"/>
    <property type="match status" value="1"/>
</dbReference>
<accession>A0A0V0R1E8</accession>
<proteinExistence type="predicted"/>
<sequence length="560" mass="64866">MPLIGGKELDFFILYNSVCKRGGAEMVSNNKMWKEVVHQLKLPQTCTSASFHLKNHYQKYLLGYEMKFMHKKDDSQVPQLKFGRNIGEQQTASKVQEPSVPTRRGAQQQQQQQKQQESQSESEEDSSEQQHTVLPPNRVDANSSQLGHSLMKYYQKFNKKEPIHYTKKIKMYPKKSDIKRITIAFESRLQDEVVYALNSLLLYSVNVYDPLTLDNAPQLLENLTKYIEDNLKNLPSLSNLHLLKLENSKKEQEIFMSQKEKEVENNSNIFGKGLNVLENYNYPVSQIILHNYKNKIEVSPLQMLQKRKRENIGATYDEVGEVQLLEQIRTIFQILRNICFQKVNETIMAKNKYFCNLIIQLFQYNCDSELTKTILDLLAGTSKYIQLSKLQDHQAFCSRLFEFLYSDKNEELEASVETMRNLIAIQENENLLENMLSQYIDSIPRLLLYSQGEIRENVLEFLCYLSDLKMSTRIALAKQPKLLMRLIGLLGSGLGQQFEKITKMSALTLKNITKAPVSRQYILPFEKELFLVAASDESVQQYLGDILSELDTLGLQEILN</sequence>
<dbReference type="AlphaFoldDB" id="A0A0V0R1E8"/>
<feature type="region of interest" description="Disordered" evidence="5">
    <location>
        <begin position="84"/>
        <end position="142"/>
    </location>
</feature>
<feature type="compositionally biased region" description="Low complexity" evidence="5">
    <location>
        <begin position="107"/>
        <end position="119"/>
    </location>
</feature>
<dbReference type="Proteomes" id="UP000054937">
    <property type="component" value="Unassembled WGS sequence"/>
</dbReference>
<comment type="caution">
    <text evidence="7">The sequence shown here is derived from an EMBL/GenBank/DDBJ whole genome shotgun (WGS) entry which is preliminary data.</text>
</comment>
<evidence type="ECO:0000313" key="7">
    <source>
        <dbReference type="EMBL" id="KRX08359.1"/>
    </source>
</evidence>